<keyword evidence="9" id="KW-0472">Membrane</keyword>
<keyword evidence="9" id="KW-0812">Transmembrane</keyword>
<feature type="domain" description="3-deoxy-D-manno-octulosonic-acid transferase N-terminal" evidence="10">
    <location>
        <begin position="47"/>
        <end position="209"/>
    </location>
</feature>
<protein>
    <recommendedName>
        <fullName evidence="3 9">3-deoxy-D-manno-octulosonic acid transferase</fullName>
        <shortName evidence="9">Kdo transferase</shortName>
        <ecNumber evidence="2 9">2.4.99.12</ecNumber>
    </recommendedName>
    <alternativeName>
        <fullName evidence="5 9">Lipid IV(A) 3-deoxy-D-manno-octulosonic acid transferase</fullName>
    </alternativeName>
</protein>
<dbReference type="SUPFAM" id="SSF53756">
    <property type="entry name" value="UDP-Glycosyltransferase/glycogen phosphorylase"/>
    <property type="match status" value="1"/>
</dbReference>
<reference evidence="11 12" key="1">
    <citation type="submission" date="2015-04" db="EMBL/GenBank/DDBJ databases">
        <title>Complete genome sequence of Sulfurovum lithotrophicum ATCC BAA-797T.</title>
        <authorList>
            <person name="Ahn J."/>
            <person name="Park G."/>
            <person name="Jeon W."/>
            <person name="Jang Y."/>
            <person name="Jang M."/>
            <person name="Lee H."/>
            <person name="Lee H."/>
        </authorList>
    </citation>
    <scope>NUCLEOTIDE SEQUENCE [LARGE SCALE GENOMIC DNA]</scope>
    <source>
        <strain evidence="12">ATCC BAA-797 / 42BKT</strain>
    </source>
</reference>
<dbReference type="Proteomes" id="UP000034444">
    <property type="component" value="Chromosome"/>
</dbReference>
<comment type="catalytic activity">
    <reaction evidence="6 9">
        <text>lipid IVA (E. coli) + CMP-3-deoxy-beta-D-manno-octulosonate = alpha-Kdo-(2-&gt;6)-lipid IVA (E. coli) + CMP + H(+)</text>
        <dbReference type="Rhea" id="RHEA:28066"/>
        <dbReference type="ChEBI" id="CHEBI:15378"/>
        <dbReference type="ChEBI" id="CHEBI:58603"/>
        <dbReference type="ChEBI" id="CHEBI:60364"/>
        <dbReference type="ChEBI" id="CHEBI:60377"/>
        <dbReference type="ChEBI" id="CHEBI:85987"/>
        <dbReference type="EC" id="2.4.99.12"/>
    </reaction>
</comment>
<feature type="site" description="Transition state stabilizer" evidence="8">
    <location>
        <position position="208"/>
    </location>
</feature>
<evidence type="ECO:0000256" key="4">
    <source>
        <dbReference type="ARBA" id="ARBA00022679"/>
    </source>
</evidence>
<keyword evidence="9" id="KW-0448">Lipopolysaccharide biosynthesis</keyword>
<dbReference type="InterPro" id="IPR007507">
    <property type="entry name" value="Glycos_transf_N"/>
</dbReference>
<dbReference type="KEGG" id="slh:YH65_09355"/>
<dbReference type="AlphaFoldDB" id="A0A7U4RR85"/>
<dbReference type="EMBL" id="CP011308">
    <property type="protein sequence ID" value="AKF25560.1"/>
    <property type="molecule type" value="Genomic_DNA"/>
</dbReference>
<comment type="function">
    <text evidence="9">Involved in lipopolysaccharide (LPS) biosynthesis. Catalyzes the transfer of 3-deoxy-D-manno-octulosonate (Kdo) residue(s) from CMP-Kdo to lipid IV(A), the tetraacyldisaccharide-1,4'-bisphosphate precursor of lipid A.</text>
</comment>
<dbReference type="PANTHER" id="PTHR42755:SF1">
    <property type="entry name" value="3-DEOXY-D-MANNO-OCTULOSONIC ACID TRANSFERASE, MITOCHONDRIAL-RELATED"/>
    <property type="match status" value="1"/>
</dbReference>
<dbReference type="GO" id="GO:0005886">
    <property type="term" value="C:plasma membrane"/>
    <property type="evidence" value="ECO:0007669"/>
    <property type="project" value="UniProtKB-SubCell"/>
</dbReference>
<evidence type="ECO:0000256" key="7">
    <source>
        <dbReference type="PIRSR" id="PIRSR639901-1"/>
    </source>
</evidence>
<dbReference type="InterPro" id="IPR039901">
    <property type="entry name" value="Kdotransferase"/>
</dbReference>
<keyword evidence="9" id="KW-1003">Cell membrane</keyword>
<dbReference type="NCBIfam" id="NF004389">
    <property type="entry name" value="PRK05749.1-5"/>
    <property type="match status" value="1"/>
</dbReference>
<keyword evidence="9" id="KW-1133">Transmembrane helix</keyword>
<dbReference type="GO" id="GO:0009244">
    <property type="term" value="P:lipopolysaccharide core region biosynthetic process"/>
    <property type="evidence" value="ECO:0007669"/>
    <property type="project" value="UniProtKB-UniRule"/>
</dbReference>
<evidence type="ECO:0000256" key="8">
    <source>
        <dbReference type="PIRSR" id="PIRSR639901-2"/>
    </source>
</evidence>
<evidence type="ECO:0000256" key="3">
    <source>
        <dbReference type="ARBA" id="ARBA00019077"/>
    </source>
</evidence>
<gene>
    <name evidence="11" type="ORF">YH65_09355</name>
</gene>
<feature type="transmembrane region" description="Helical" evidence="9">
    <location>
        <begin position="14"/>
        <end position="37"/>
    </location>
</feature>
<comment type="pathway">
    <text evidence="1 9">Bacterial outer membrane biogenesis; LPS core biosynthesis.</text>
</comment>
<organism evidence="11 12">
    <name type="scientific">Sulfurovum lithotrophicum</name>
    <dbReference type="NCBI Taxonomy" id="206403"/>
    <lineage>
        <taxon>Bacteria</taxon>
        <taxon>Pseudomonadati</taxon>
        <taxon>Campylobacterota</taxon>
        <taxon>Epsilonproteobacteria</taxon>
        <taxon>Campylobacterales</taxon>
        <taxon>Sulfurovaceae</taxon>
        <taxon>Sulfurovum</taxon>
    </lineage>
</organism>
<evidence type="ECO:0000313" key="11">
    <source>
        <dbReference type="EMBL" id="AKF25560.1"/>
    </source>
</evidence>
<evidence type="ECO:0000259" key="10">
    <source>
        <dbReference type="Pfam" id="PF04413"/>
    </source>
</evidence>
<dbReference type="EC" id="2.4.99.12" evidence="2 9"/>
<dbReference type="Pfam" id="PF04413">
    <property type="entry name" value="Glycos_transf_N"/>
    <property type="match status" value="1"/>
</dbReference>
<dbReference type="GO" id="GO:0043842">
    <property type="term" value="F:Kdo transferase activity"/>
    <property type="evidence" value="ECO:0007669"/>
    <property type="project" value="UniProtKB-EC"/>
</dbReference>
<evidence type="ECO:0000256" key="1">
    <source>
        <dbReference type="ARBA" id="ARBA00004713"/>
    </source>
</evidence>
<keyword evidence="12" id="KW-1185">Reference proteome</keyword>
<sequence>MNPSYANGVRVDKIFFFFYSLLSFLIYFLAIPFLFLFSFKTKYRRSIPARFFLWKNKPFKPNGVWFHSCSFGEAKAIKPLVDALPEELLRMSTTTQTGFDAIRDYTQESRYLPFEPLLFFWMRPQKVLLVMEAEFWYLLFALAKRKGAKTLLINARMSDRSFPKYQKMAWLYRQIFKHIDEVYAQTYEDKARLESLGAKNVTVTGNIKLSKLPSPTKQLVKPEGLLLCGASTHDGEESLILEAYAALKQQEGNVRLLLVPRHPERFRKVVQMAEAFAKAHGLSMQKYSENKTIESDIVVVDLLGELVNLYAISDIVILGGAFEPIGGHNAAEAAQFGCKIISGKHYFNQKDIFEAVEGIAVVEAFNLSRRLLQHAVLKPTHIKIRTNIAPIYKSIEDALTKDM</sequence>
<reference evidence="12" key="2">
    <citation type="journal article" date="2017" name="Stand. Genomic Sci.">
        <title>Complete genome sequence of the sulfur-oxidizing chemolithoautotrophic Sulfurovum lithotrophicum 42BKTT.</title>
        <authorList>
            <person name="Jeon W."/>
            <person name="Priscilla L."/>
            <person name="Park G."/>
            <person name="Lee H."/>
            <person name="Lee N."/>
            <person name="Lee D."/>
            <person name="Kwon H."/>
            <person name="Ahn I."/>
            <person name="Lee C."/>
            <person name="Lee H."/>
            <person name="Ahn J."/>
        </authorList>
    </citation>
    <scope>NUCLEOTIDE SEQUENCE [LARGE SCALE GENOMIC DNA]</scope>
    <source>
        <strain evidence="12">ATCC BAA-797 / 42BKT</strain>
    </source>
</reference>
<comment type="subcellular location">
    <subcellularLocation>
        <location evidence="9">Cell membrane</location>
    </subcellularLocation>
</comment>
<accession>A0A7U4RR85</accession>
<dbReference type="Gene3D" id="3.40.50.2000">
    <property type="entry name" value="Glycogen Phosphorylase B"/>
    <property type="match status" value="1"/>
</dbReference>
<keyword evidence="4 9" id="KW-0808">Transferase</keyword>
<feature type="active site" description="Proton acceptor" evidence="7">
    <location>
        <position position="73"/>
    </location>
</feature>
<dbReference type="InterPro" id="IPR038107">
    <property type="entry name" value="Glycos_transf_N_sf"/>
</dbReference>
<evidence type="ECO:0000256" key="6">
    <source>
        <dbReference type="ARBA" id="ARBA00049183"/>
    </source>
</evidence>
<evidence type="ECO:0000256" key="5">
    <source>
        <dbReference type="ARBA" id="ARBA00031445"/>
    </source>
</evidence>
<proteinExistence type="inferred from homology"/>
<feature type="site" description="Transition state stabilizer" evidence="8">
    <location>
        <position position="132"/>
    </location>
</feature>
<name>A0A7U4RR85_9BACT</name>
<dbReference type="OrthoDB" id="9789797at2"/>
<dbReference type="PANTHER" id="PTHR42755">
    <property type="entry name" value="3-DEOXY-MANNO-OCTULOSONATE CYTIDYLYLTRANSFERASE"/>
    <property type="match status" value="1"/>
</dbReference>
<dbReference type="UniPathway" id="UPA00958"/>
<evidence type="ECO:0000256" key="2">
    <source>
        <dbReference type="ARBA" id="ARBA00012621"/>
    </source>
</evidence>
<evidence type="ECO:0000256" key="9">
    <source>
        <dbReference type="RuleBase" id="RU365103"/>
    </source>
</evidence>
<dbReference type="GO" id="GO:0009245">
    <property type="term" value="P:lipid A biosynthetic process"/>
    <property type="evidence" value="ECO:0007669"/>
    <property type="project" value="TreeGrafter"/>
</dbReference>
<comment type="similarity">
    <text evidence="9">Belongs to the glycosyltransferase group 1 family.</text>
</comment>
<dbReference type="Gene3D" id="3.40.50.11720">
    <property type="entry name" value="3-Deoxy-D-manno-octulosonic-acid transferase, N-terminal domain"/>
    <property type="match status" value="1"/>
</dbReference>
<evidence type="ECO:0000313" key="12">
    <source>
        <dbReference type="Proteomes" id="UP000034444"/>
    </source>
</evidence>